<feature type="region of interest" description="Disordered" evidence="1">
    <location>
        <begin position="61"/>
        <end position="90"/>
    </location>
</feature>
<name>A0A3S5AB26_9PLAT</name>
<comment type="caution">
    <text evidence="2">The sequence shown here is derived from an EMBL/GenBank/DDBJ whole genome shotgun (WGS) entry which is preliminary data.</text>
</comment>
<reference evidence="2" key="1">
    <citation type="submission" date="2018-11" db="EMBL/GenBank/DDBJ databases">
        <authorList>
            <consortium name="Pathogen Informatics"/>
        </authorList>
    </citation>
    <scope>NUCLEOTIDE SEQUENCE</scope>
</reference>
<evidence type="ECO:0000256" key="1">
    <source>
        <dbReference type="SAM" id="MobiDB-lite"/>
    </source>
</evidence>
<gene>
    <name evidence="2" type="ORF">PXEA_LOCUS12881</name>
</gene>
<dbReference type="AlphaFoldDB" id="A0A3S5AB26"/>
<accession>A0A3S5AB26</accession>
<sequence>MTGLELAWSVPSREASASHHNEVGSPFWIEEYQVVILSQEANRPASDAAWPGALVRARSRARTRARTVRAPSSPAARAGQKMEGGRSRPAAKQTAWHYFLTETSMQLSNLPVGSTLQIWVSQ</sequence>
<feature type="region of interest" description="Disordered" evidence="1">
    <location>
        <begin position="1"/>
        <end position="20"/>
    </location>
</feature>
<organism evidence="2 3">
    <name type="scientific">Protopolystoma xenopodis</name>
    <dbReference type="NCBI Taxonomy" id="117903"/>
    <lineage>
        <taxon>Eukaryota</taxon>
        <taxon>Metazoa</taxon>
        <taxon>Spiralia</taxon>
        <taxon>Lophotrochozoa</taxon>
        <taxon>Platyhelminthes</taxon>
        <taxon>Monogenea</taxon>
        <taxon>Polyopisthocotylea</taxon>
        <taxon>Polystomatidea</taxon>
        <taxon>Polystomatidae</taxon>
        <taxon>Protopolystoma</taxon>
    </lineage>
</organism>
<dbReference type="Proteomes" id="UP000784294">
    <property type="component" value="Unassembled WGS sequence"/>
</dbReference>
<protein>
    <submittedName>
        <fullName evidence="2">Uncharacterized protein</fullName>
    </submittedName>
</protein>
<keyword evidence="3" id="KW-1185">Reference proteome</keyword>
<evidence type="ECO:0000313" key="2">
    <source>
        <dbReference type="EMBL" id="VEL19441.1"/>
    </source>
</evidence>
<dbReference type="EMBL" id="CAAALY010041582">
    <property type="protein sequence ID" value="VEL19441.1"/>
    <property type="molecule type" value="Genomic_DNA"/>
</dbReference>
<proteinExistence type="predicted"/>
<evidence type="ECO:0000313" key="3">
    <source>
        <dbReference type="Proteomes" id="UP000784294"/>
    </source>
</evidence>